<accession>A0A7J8YWN1</accession>
<sequence>MLQLVRLLEILEPVMWLGVTQPL</sequence>
<evidence type="ECO:0000313" key="2">
    <source>
        <dbReference type="Proteomes" id="UP000593574"/>
    </source>
</evidence>
<reference evidence="1 2" key="1">
    <citation type="journal article" date="2019" name="Genome Biol. Evol.">
        <title>Insights into the evolution of the New World diploid cottons (Gossypium, subgenus Houzingenia) based on genome sequencing.</title>
        <authorList>
            <person name="Grover C.E."/>
            <person name="Arick M.A. 2nd"/>
            <person name="Thrash A."/>
            <person name="Conover J.L."/>
            <person name="Sanders W.S."/>
            <person name="Peterson D.G."/>
            <person name="Frelichowski J.E."/>
            <person name="Scheffler J.A."/>
            <person name="Scheffler B.E."/>
            <person name="Wendel J.F."/>
        </authorList>
    </citation>
    <scope>NUCLEOTIDE SEQUENCE [LARGE SCALE GENOMIC DNA]</scope>
    <source>
        <strain evidence="1">4</strain>
        <tissue evidence="1">Leaf</tissue>
    </source>
</reference>
<organism evidence="1 2">
    <name type="scientific">Gossypium laxum</name>
    <dbReference type="NCBI Taxonomy" id="34288"/>
    <lineage>
        <taxon>Eukaryota</taxon>
        <taxon>Viridiplantae</taxon>
        <taxon>Streptophyta</taxon>
        <taxon>Embryophyta</taxon>
        <taxon>Tracheophyta</taxon>
        <taxon>Spermatophyta</taxon>
        <taxon>Magnoliopsida</taxon>
        <taxon>eudicotyledons</taxon>
        <taxon>Gunneridae</taxon>
        <taxon>Pentapetalae</taxon>
        <taxon>rosids</taxon>
        <taxon>malvids</taxon>
        <taxon>Malvales</taxon>
        <taxon>Malvaceae</taxon>
        <taxon>Malvoideae</taxon>
        <taxon>Gossypium</taxon>
    </lineage>
</organism>
<dbReference type="AlphaFoldDB" id="A0A7J8YWN1"/>
<proteinExistence type="predicted"/>
<protein>
    <submittedName>
        <fullName evidence="1">Uncharacterized protein</fullName>
    </submittedName>
</protein>
<gene>
    <name evidence="1" type="ORF">Golax_015754</name>
</gene>
<name>A0A7J8YWN1_9ROSI</name>
<keyword evidence="2" id="KW-1185">Reference proteome</keyword>
<dbReference type="Proteomes" id="UP000593574">
    <property type="component" value="Unassembled WGS sequence"/>
</dbReference>
<dbReference type="EMBL" id="JABEZV010000001">
    <property type="protein sequence ID" value="MBA0703429.1"/>
    <property type="molecule type" value="Genomic_DNA"/>
</dbReference>
<comment type="caution">
    <text evidence="1">The sequence shown here is derived from an EMBL/GenBank/DDBJ whole genome shotgun (WGS) entry which is preliminary data.</text>
</comment>
<evidence type="ECO:0000313" key="1">
    <source>
        <dbReference type="EMBL" id="MBA0703429.1"/>
    </source>
</evidence>